<evidence type="ECO:0000313" key="3">
    <source>
        <dbReference type="Proteomes" id="UP000230069"/>
    </source>
</evidence>
<name>A0A2G5D0Q9_AQUCA</name>
<evidence type="ECO:0000313" key="2">
    <source>
        <dbReference type="EMBL" id="PIA36767.1"/>
    </source>
</evidence>
<dbReference type="InParanoid" id="A0A2G5D0Q9"/>
<accession>A0A2G5D0Q9</accession>
<protein>
    <submittedName>
        <fullName evidence="2">Uncharacterized protein</fullName>
    </submittedName>
</protein>
<dbReference type="AlphaFoldDB" id="A0A2G5D0Q9"/>
<feature type="coiled-coil region" evidence="1">
    <location>
        <begin position="5"/>
        <end position="143"/>
    </location>
</feature>
<dbReference type="Proteomes" id="UP000230069">
    <property type="component" value="Unassembled WGS sequence"/>
</dbReference>
<keyword evidence="1" id="KW-0175">Coiled coil</keyword>
<dbReference type="STRING" id="218851.A0A2G5D0Q9"/>
<keyword evidence="3" id="KW-1185">Reference proteome</keyword>
<evidence type="ECO:0000256" key="1">
    <source>
        <dbReference type="SAM" id="Coils"/>
    </source>
</evidence>
<sequence>MAQNQKDYKESIKKLEEQLAMNQQQLNGDRARVEAKQESLDMVSAVVELQKSLQNEINSRKAAEEELNSLKNELVQWRSSMAVGNAEVLKLRKLLEDDKHQKEELEEEITELRKFEAIGNAEVLKLRKSLIDVKCQKETLEEEITGLEKFEVGSTHLKNLFDLIPILPVEVFSSIRQRFTKE</sequence>
<dbReference type="EMBL" id="KZ305049">
    <property type="protein sequence ID" value="PIA36767.1"/>
    <property type="molecule type" value="Genomic_DNA"/>
</dbReference>
<proteinExistence type="predicted"/>
<organism evidence="2 3">
    <name type="scientific">Aquilegia coerulea</name>
    <name type="common">Rocky mountain columbine</name>
    <dbReference type="NCBI Taxonomy" id="218851"/>
    <lineage>
        <taxon>Eukaryota</taxon>
        <taxon>Viridiplantae</taxon>
        <taxon>Streptophyta</taxon>
        <taxon>Embryophyta</taxon>
        <taxon>Tracheophyta</taxon>
        <taxon>Spermatophyta</taxon>
        <taxon>Magnoliopsida</taxon>
        <taxon>Ranunculales</taxon>
        <taxon>Ranunculaceae</taxon>
        <taxon>Thalictroideae</taxon>
        <taxon>Aquilegia</taxon>
    </lineage>
</organism>
<gene>
    <name evidence="2" type="ORF">AQUCO_03200027v1</name>
</gene>
<reference evidence="2 3" key="1">
    <citation type="submission" date="2017-09" db="EMBL/GenBank/DDBJ databases">
        <title>WGS assembly of Aquilegia coerulea Goldsmith.</title>
        <authorList>
            <person name="Hodges S."/>
            <person name="Kramer E."/>
            <person name="Nordborg M."/>
            <person name="Tomkins J."/>
            <person name="Borevitz J."/>
            <person name="Derieg N."/>
            <person name="Yan J."/>
            <person name="Mihaltcheva S."/>
            <person name="Hayes R.D."/>
            <person name="Rokhsar D."/>
        </authorList>
    </citation>
    <scope>NUCLEOTIDE SEQUENCE [LARGE SCALE GENOMIC DNA]</scope>
    <source>
        <strain evidence="3">cv. Goldsmith</strain>
    </source>
</reference>